<feature type="region of interest" description="Disordered" evidence="1">
    <location>
        <begin position="62"/>
        <end position="82"/>
    </location>
</feature>
<evidence type="ECO:0000313" key="2">
    <source>
        <dbReference type="EMBL" id="EQD73092.1"/>
    </source>
</evidence>
<reference evidence="2" key="2">
    <citation type="journal article" date="2014" name="ISME J.">
        <title>Microbial stratification in low pH oxic and suboxic macroscopic growths along an acid mine drainage.</title>
        <authorList>
            <person name="Mendez-Garcia C."/>
            <person name="Mesa V."/>
            <person name="Sprenger R.R."/>
            <person name="Richter M."/>
            <person name="Diez M.S."/>
            <person name="Solano J."/>
            <person name="Bargiela R."/>
            <person name="Golyshina O.V."/>
            <person name="Manteca A."/>
            <person name="Ramos J.L."/>
            <person name="Gallego J.R."/>
            <person name="Llorente I."/>
            <person name="Martins Dos Santos V.A."/>
            <person name="Jensen O.N."/>
            <person name="Pelaez A.I."/>
            <person name="Sanchez J."/>
            <person name="Ferrer M."/>
        </authorList>
    </citation>
    <scope>NUCLEOTIDE SEQUENCE</scope>
</reference>
<accession>T1BTB0</accession>
<dbReference type="PANTHER" id="PTHR10099">
    <property type="entry name" value="PHOSPHORIBOSYLFORMYLGLYCINAMIDINE SYNTHASE"/>
    <property type="match status" value="1"/>
</dbReference>
<proteinExistence type="predicted"/>
<reference evidence="2" key="1">
    <citation type="submission" date="2013-08" db="EMBL/GenBank/DDBJ databases">
        <authorList>
            <person name="Mendez C."/>
            <person name="Richter M."/>
            <person name="Ferrer M."/>
            <person name="Sanchez J."/>
        </authorList>
    </citation>
    <scope>NUCLEOTIDE SEQUENCE</scope>
</reference>
<dbReference type="PANTHER" id="PTHR10099:SF1">
    <property type="entry name" value="PHOSPHORIBOSYLFORMYLGLYCINAMIDINE SYNTHASE"/>
    <property type="match status" value="1"/>
</dbReference>
<dbReference type="SUPFAM" id="SSF55326">
    <property type="entry name" value="PurM N-terminal domain-like"/>
    <property type="match status" value="1"/>
</dbReference>
<dbReference type="GO" id="GO:0005737">
    <property type="term" value="C:cytoplasm"/>
    <property type="evidence" value="ECO:0007669"/>
    <property type="project" value="TreeGrafter"/>
</dbReference>
<dbReference type="InterPro" id="IPR036921">
    <property type="entry name" value="PurM-like_N_sf"/>
</dbReference>
<sequence>MRDESATGRGARPRAGLCGFTVSNLRIPGYERSWETPGVPHSPALASPLTIMLEGPSRGGLLQQRVRTPEPPGVLPEFRMDA</sequence>
<dbReference type="GO" id="GO:0006164">
    <property type="term" value="P:purine nucleotide biosynthetic process"/>
    <property type="evidence" value="ECO:0007669"/>
    <property type="project" value="TreeGrafter"/>
</dbReference>
<dbReference type="EMBL" id="AUZX01003737">
    <property type="protein sequence ID" value="EQD73092.1"/>
    <property type="molecule type" value="Genomic_DNA"/>
</dbReference>
<feature type="non-terminal residue" evidence="2">
    <location>
        <position position="82"/>
    </location>
</feature>
<dbReference type="GO" id="GO:0004642">
    <property type="term" value="F:phosphoribosylformylglycinamidine synthase activity"/>
    <property type="evidence" value="ECO:0007669"/>
    <property type="project" value="TreeGrafter"/>
</dbReference>
<gene>
    <name evidence="2" type="ORF">B1A_05126</name>
</gene>
<comment type="caution">
    <text evidence="2">The sequence shown here is derived from an EMBL/GenBank/DDBJ whole genome shotgun (WGS) entry which is preliminary data.</text>
</comment>
<name>T1BTB0_9ZZZZ</name>
<evidence type="ECO:0000256" key="1">
    <source>
        <dbReference type="SAM" id="MobiDB-lite"/>
    </source>
</evidence>
<protein>
    <submittedName>
        <fullName evidence="2">Phosphoribosylformylglycinamidine synthase</fullName>
    </submittedName>
</protein>
<organism evidence="2">
    <name type="scientific">mine drainage metagenome</name>
    <dbReference type="NCBI Taxonomy" id="410659"/>
    <lineage>
        <taxon>unclassified sequences</taxon>
        <taxon>metagenomes</taxon>
        <taxon>ecological metagenomes</taxon>
    </lineage>
</organism>
<dbReference type="AlphaFoldDB" id="T1BTB0"/>